<reference evidence="11 12" key="1">
    <citation type="submission" date="2015-09" db="EMBL/GenBank/DDBJ databases">
        <authorList>
            <consortium name="Pathogen Informatics"/>
        </authorList>
    </citation>
    <scope>NUCLEOTIDE SEQUENCE [LARGE SCALE GENOMIC DNA]</scope>
    <source>
        <strain evidence="11 12">2789STDY5834928</strain>
    </source>
</reference>
<feature type="transmembrane region" description="Helical" evidence="8">
    <location>
        <begin position="196"/>
        <end position="219"/>
    </location>
</feature>
<dbReference type="InterPro" id="IPR017871">
    <property type="entry name" value="ABC_transporter-like_CS"/>
</dbReference>
<dbReference type="STRING" id="39492.ERS852540_00998"/>
<dbReference type="InterPro" id="IPR011527">
    <property type="entry name" value="ABC1_TM_dom"/>
</dbReference>
<evidence type="ECO:0000256" key="6">
    <source>
        <dbReference type="ARBA" id="ARBA00022989"/>
    </source>
</evidence>
<keyword evidence="7 8" id="KW-0472">Membrane</keyword>
<dbReference type="PANTHER" id="PTHR43394">
    <property type="entry name" value="ATP-DEPENDENT PERMEASE MDL1, MITOCHONDRIAL"/>
    <property type="match status" value="1"/>
</dbReference>
<keyword evidence="2" id="KW-0813">Transport</keyword>
<dbReference type="AlphaFoldDB" id="A0A174ZKX0"/>
<gene>
    <name evidence="11" type="ORF">ERS852540_00998</name>
</gene>
<evidence type="ECO:0000313" key="12">
    <source>
        <dbReference type="Proteomes" id="UP000095662"/>
    </source>
</evidence>
<proteinExistence type="predicted"/>
<evidence type="ECO:0000256" key="5">
    <source>
        <dbReference type="ARBA" id="ARBA00022840"/>
    </source>
</evidence>
<evidence type="ECO:0000256" key="3">
    <source>
        <dbReference type="ARBA" id="ARBA00022692"/>
    </source>
</evidence>
<keyword evidence="11" id="KW-0378">Hydrolase</keyword>
<dbReference type="PROSITE" id="PS00211">
    <property type="entry name" value="ABC_TRANSPORTER_1"/>
    <property type="match status" value="1"/>
</dbReference>
<evidence type="ECO:0000259" key="9">
    <source>
        <dbReference type="PROSITE" id="PS50893"/>
    </source>
</evidence>
<protein>
    <submittedName>
        <fullName evidence="11">Putative multidrug export ATP-binding/permease protein SAV1866</fullName>
        <ecNumber evidence="11">3.6.3.-</ecNumber>
    </submittedName>
</protein>
<dbReference type="FunFam" id="3.40.50.300:FF:000287">
    <property type="entry name" value="Multidrug ABC transporter ATP-binding protein"/>
    <property type="match status" value="1"/>
</dbReference>
<feature type="transmembrane region" description="Helical" evidence="8">
    <location>
        <begin position="158"/>
        <end position="176"/>
    </location>
</feature>
<dbReference type="InterPro" id="IPR003439">
    <property type="entry name" value="ABC_transporter-like_ATP-bd"/>
</dbReference>
<keyword evidence="4" id="KW-0547">Nucleotide-binding</keyword>
<keyword evidence="6 8" id="KW-1133">Transmembrane helix</keyword>
<keyword evidence="5 11" id="KW-0067">ATP-binding</keyword>
<evidence type="ECO:0000313" key="11">
    <source>
        <dbReference type="EMBL" id="CUQ84868.1"/>
    </source>
</evidence>
<dbReference type="Pfam" id="PF00664">
    <property type="entry name" value="ABC_membrane"/>
    <property type="match status" value="1"/>
</dbReference>
<dbReference type="SUPFAM" id="SSF90123">
    <property type="entry name" value="ABC transporter transmembrane region"/>
    <property type="match status" value="1"/>
</dbReference>
<dbReference type="InterPro" id="IPR039421">
    <property type="entry name" value="Type_1_exporter"/>
</dbReference>
<evidence type="ECO:0000256" key="2">
    <source>
        <dbReference type="ARBA" id="ARBA00022448"/>
    </source>
</evidence>
<comment type="subcellular location">
    <subcellularLocation>
        <location evidence="1">Cell membrane</location>
        <topology evidence="1">Multi-pass membrane protein</topology>
    </subcellularLocation>
</comment>
<feature type="domain" description="ABC transmembrane type-1" evidence="10">
    <location>
        <begin position="162"/>
        <end position="445"/>
    </location>
</feature>
<evidence type="ECO:0000256" key="4">
    <source>
        <dbReference type="ARBA" id="ARBA00022741"/>
    </source>
</evidence>
<dbReference type="PROSITE" id="PS50929">
    <property type="entry name" value="ABC_TM1F"/>
    <property type="match status" value="1"/>
</dbReference>
<evidence type="ECO:0000256" key="7">
    <source>
        <dbReference type="ARBA" id="ARBA00023136"/>
    </source>
</evidence>
<evidence type="ECO:0000256" key="1">
    <source>
        <dbReference type="ARBA" id="ARBA00004651"/>
    </source>
</evidence>
<keyword evidence="3 8" id="KW-0812">Transmembrane</keyword>
<feature type="transmembrane region" description="Helical" evidence="8">
    <location>
        <begin position="392"/>
        <end position="411"/>
    </location>
</feature>
<dbReference type="GO" id="GO:0015421">
    <property type="term" value="F:ABC-type oligopeptide transporter activity"/>
    <property type="evidence" value="ECO:0007669"/>
    <property type="project" value="TreeGrafter"/>
</dbReference>
<feature type="transmembrane region" description="Helical" evidence="8">
    <location>
        <begin position="304"/>
        <end position="324"/>
    </location>
</feature>
<organism evidence="11 12">
    <name type="scientific">[Eubacterium] siraeum</name>
    <dbReference type="NCBI Taxonomy" id="39492"/>
    <lineage>
        <taxon>Bacteria</taxon>
        <taxon>Bacillati</taxon>
        <taxon>Bacillota</taxon>
        <taxon>Clostridia</taxon>
        <taxon>Eubacteriales</taxon>
        <taxon>Oscillospiraceae</taxon>
        <taxon>Oscillospiraceae incertae sedis</taxon>
    </lineage>
</organism>
<feature type="transmembrane region" description="Helical" evidence="8">
    <location>
        <begin position="281"/>
        <end position="298"/>
    </location>
</feature>
<feature type="domain" description="ABC transporter" evidence="9">
    <location>
        <begin position="478"/>
        <end position="712"/>
    </location>
</feature>
<dbReference type="OrthoDB" id="9762778at2"/>
<dbReference type="PROSITE" id="PS50893">
    <property type="entry name" value="ABC_TRANSPORTER_2"/>
    <property type="match status" value="1"/>
</dbReference>
<dbReference type="Pfam" id="PF00005">
    <property type="entry name" value="ABC_tran"/>
    <property type="match status" value="1"/>
</dbReference>
<dbReference type="EC" id="3.6.3.-" evidence="11"/>
<dbReference type="GO" id="GO:0016887">
    <property type="term" value="F:ATP hydrolysis activity"/>
    <property type="evidence" value="ECO:0007669"/>
    <property type="project" value="InterPro"/>
</dbReference>
<dbReference type="GO" id="GO:0005886">
    <property type="term" value="C:plasma membrane"/>
    <property type="evidence" value="ECO:0007669"/>
    <property type="project" value="UniProtKB-SubCell"/>
</dbReference>
<dbReference type="InterPro" id="IPR036640">
    <property type="entry name" value="ABC1_TM_sf"/>
</dbReference>
<dbReference type="GO" id="GO:0005524">
    <property type="term" value="F:ATP binding"/>
    <property type="evidence" value="ECO:0007669"/>
    <property type="project" value="UniProtKB-KW"/>
</dbReference>
<dbReference type="Proteomes" id="UP000095662">
    <property type="component" value="Unassembled WGS sequence"/>
</dbReference>
<sequence>MNLKLSVPKGVDIDSVSFSLPFDIDKKAKNANGHLTATKDKLTVYYDDKAVREFAVSDISKITVEQLIGCSMLCVRDMHGRDICVCQFSQKYYMRYAELAKIYEHYIATGEFTEHTDADEPSCQKCGAALRGSSKCMFCDAKKGVFLKLVKRLAPYKVQFGLSLFATFVLYAFDVINPLFQRILVDDLIVPNNSDWGLFWKITLCILVLNLSSMGFRLLQEVCNYKISTAYGRDLRRDIFNKTQQLSMSNVAKRTPGELINRVSGDAATLQDFMTRQGKDMIFQTTALVALLIIMFITNWKLAIVITVPLPLAAFLSVKSFNAISVRYGRVWRFQCRASELLHDVLHGIRVVKNYGNEDREIEAYRNASAKWADSVKKADILWYMVQPPIRYIFSIGEFCALFFGGSMILGREMQLGELIQFTTYVAMLYGPIQWLTSLPRVLAQARVSAGKVFEILEENNDISDTENAVSLDIKGNIEFKNVYFGYKAYNPVLKDVSFSIKQGEMIGIVGHSGVGKSTLINLVMRLYDATSGQVLIDGTDVRDISQNSLRSQVGVVLQETYLFSGTVLDNIRYAKPDASFEEIVNAAKTANCHDFITRMPDGYNTVVGERGYNLSGGERQRIAIARAILHDPKILILDEATASLDTQTEKQIQDALDRLIKGRTTIAIAHRLSTLANADRLIVLKKGRVVEIGTHTELLQSKGVYYELVMAQKQTARLRKSETPALAMG</sequence>
<dbReference type="InterPro" id="IPR003593">
    <property type="entry name" value="AAA+_ATPase"/>
</dbReference>
<dbReference type="Gene3D" id="3.40.50.300">
    <property type="entry name" value="P-loop containing nucleotide triphosphate hydrolases"/>
    <property type="match status" value="1"/>
</dbReference>
<dbReference type="SMART" id="SM00382">
    <property type="entry name" value="AAA"/>
    <property type="match status" value="1"/>
</dbReference>
<dbReference type="Gene3D" id="1.20.1560.10">
    <property type="entry name" value="ABC transporter type 1, transmembrane domain"/>
    <property type="match status" value="1"/>
</dbReference>
<dbReference type="PANTHER" id="PTHR43394:SF1">
    <property type="entry name" value="ATP-BINDING CASSETTE SUB-FAMILY B MEMBER 10, MITOCHONDRIAL"/>
    <property type="match status" value="1"/>
</dbReference>
<dbReference type="EMBL" id="CZBY01000006">
    <property type="protein sequence ID" value="CUQ84868.1"/>
    <property type="molecule type" value="Genomic_DNA"/>
</dbReference>
<accession>A0A174ZKX0</accession>
<evidence type="ECO:0000256" key="8">
    <source>
        <dbReference type="SAM" id="Phobius"/>
    </source>
</evidence>
<dbReference type="SUPFAM" id="SSF52540">
    <property type="entry name" value="P-loop containing nucleoside triphosphate hydrolases"/>
    <property type="match status" value="1"/>
</dbReference>
<dbReference type="InterPro" id="IPR027417">
    <property type="entry name" value="P-loop_NTPase"/>
</dbReference>
<name>A0A174ZKX0_9FIRM</name>
<evidence type="ECO:0000259" key="10">
    <source>
        <dbReference type="PROSITE" id="PS50929"/>
    </source>
</evidence>